<gene>
    <name evidence="2" type="ORF">SARC_04079</name>
</gene>
<dbReference type="EMBL" id="KQ241816">
    <property type="protein sequence ID" value="KNC83681.1"/>
    <property type="molecule type" value="Genomic_DNA"/>
</dbReference>
<evidence type="ECO:0000313" key="2">
    <source>
        <dbReference type="EMBL" id="KNC83681.1"/>
    </source>
</evidence>
<feature type="compositionally biased region" description="Polar residues" evidence="1">
    <location>
        <begin position="108"/>
        <end position="117"/>
    </location>
</feature>
<dbReference type="RefSeq" id="XP_014157583.1">
    <property type="nucleotide sequence ID" value="XM_014302108.1"/>
</dbReference>
<name>A0A0L0G4D6_9EUKA</name>
<feature type="region of interest" description="Disordered" evidence="1">
    <location>
        <begin position="107"/>
        <end position="131"/>
    </location>
</feature>
<feature type="region of interest" description="Disordered" evidence="1">
    <location>
        <begin position="1"/>
        <end position="36"/>
    </location>
</feature>
<feature type="region of interest" description="Disordered" evidence="1">
    <location>
        <begin position="314"/>
        <end position="374"/>
    </location>
</feature>
<evidence type="ECO:0000313" key="3">
    <source>
        <dbReference type="Proteomes" id="UP000054560"/>
    </source>
</evidence>
<feature type="compositionally biased region" description="Polar residues" evidence="1">
    <location>
        <begin position="23"/>
        <end position="36"/>
    </location>
</feature>
<dbReference type="Proteomes" id="UP000054560">
    <property type="component" value="Unassembled WGS sequence"/>
</dbReference>
<feature type="compositionally biased region" description="Polar residues" evidence="1">
    <location>
        <begin position="346"/>
        <end position="361"/>
    </location>
</feature>
<evidence type="ECO:0000256" key="1">
    <source>
        <dbReference type="SAM" id="MobiDB-lite"/>
    </source>
</evidence>
<proteinExistence type="predicted"/>
<sequence length="468" mass="51877">MAYQRVSARTRGGKGEDVHGELSSPNSLVHDQPSTPTSFYPDNMADEILPLNSTENMHSLASTFPSHSTKVSMTSLSDSLPDAQEFTYSTNMDVMDLQVDEPLLPYTVPSTPNANSSVDDRSGPTESPLIDSDYSVPVNDIRNLFRCNTCKIVTPDVGLWSSCTTNVCRACSKTLVLTNNQCTNCSDLDCHIVYESPLAAKLIALLDRTCSQCNVTTNPIVELNHVCVYDCASLHCIPGEYEIEVATKGECTIDDSDMPRSDVLVGAAVRLSGHVYTIIAHATDQEYVILEQQDSKVRFKMHVHSALHLYYNTRVVSKTPNPKKDSRRKKRPSKSVVTMAPGADAHQQQPTRTHSSDSSGPDNKRLAKPRTRFRTIPLLKQTKLHRAVTGCRLSEEAINAIHEPTPGYVWRVEAPEQRGDTIRYRAIMMSIDDNKPLPHHRSLNIVGFGPSSYIPSSKYKKSVSTRDL</sequence>
<dbReference type="GeneID" id="25904583"/>
<keyword evidence="3" id="KW-1185">Reference proteome</keyword>
<accession>A0A0L0G4D6</accession>
<organism evidence="2 3">
    <name type="scientific">Sphaeroforma arctica JP610</name>
    <dbReference type="NCBI Taxonomy" id="667725"/>
    <lineage>
        <taxon>Eukaryota</taxon>
        <taxon>Ichthyosporea</taxon>
        <taxon>Ichthyophonida</taxon>
        <taxon>Sphaeroforma</taxon>
    </lineage>
</organism>
<dbReference type="AlphaFoldDB" id="A0A0L0G4D6"/>
<protein>
    <submittedName>
        <fullName evidence="2">Uncharacterized protein</fullName>
    </submittedName>
</protein>
<reference evidence="2 3" key="1">
    <citation type="submission" date="2011-02" db="EMBL/GenBank/DDBJ databases">
        <title>The Genome Sequence of Sphaeroforma arctica JP610.</title>
        <authorList>
            <consortium name="The Broad Institute Genome Sequencing Platform"/>
            <person name="Russ C."/>
            <person name="Cuomo C."/>
            <person name="Young S.K."/>
            <person name="Zeng Q."/>
            <person name="Gargeya S."/>
            <person name="Alvarado L."/>
            <person name="Berlin A."/>
            <person name="Chapman S.B."/>
            <person name="Chen Z."/>
            <person name="Freedman E."/>
            <person name="Gellesch M."/>
            <person name="Goldberg J."/>
            <person name="Griggs A."/>
            <person name="Gujja S."/>
            <person name="Heilman E."/>
            <person name="Heiman D."/>
            <person name="Howarth C."/>
            <person name="Mehta T."/>
            <person name="Neiman D."/>
            <person name="Pearson M."/>
            <person name="Roberts A."/>
            <person name="Saif S."/>
            <person name="Shea T."/>
            <person name="Shenoy N."/>
            <person name="Sisk P."/>
            <person name="Stolte C."/>
            <person name="Sykes S."/>
            <person name="White J."/>
            <person name="Yandava C."/>
            <person name="Burger G."/>
            <person name="Gray M.W."/>
            <person name="Holland P.W.H."/>
            <person name="King N."/>
            <person name="Lang F.B.F."/>
            <person name="Roger A.J."/>
            <person name="Ruiz-Trillo I."/>
            <person name="Haas B."/>
            <person name="Nusbaum C."/>
            <person name="Birren B."/>
        </authorList>
    </citation>
    <scope>NUCLEOTIDE SEQUENCE [LARGE SCALE GENOMIC DNA]</scope>
    <source>
        <strain evidence="2 3">JP610</strain>
    </source>
</reference>